<dbReference type="EMBL" id="OV696697">
    <property type="protein sequence ID" value="CAH1242517.1"/>
    <property type="molecule type" value="Genomic_DNA"/>
</dbReference>
<dbReference type="Proteomes" id="UP000838412">
    <property type="component" value="Chromosome 12"/>
</dbReference>
<dbReference type="AlphaFoldDB" id="A0A8J9YVJ0"/>
<name>A0A8J9YVJ0_BRALA</name>
<accession>A0A8J9YVJ0</accession>
<keyword evidence="2" id="KW-1185">Reference proteome</keyword>
<organism evidence="1 2">
    <name type="scientific">Branchiostoma lanceolatum</name>
    <name type="common">Common lancelet</name>
    <name type="synonym">Amphioxus lanceolatum</name>
    <dbReference type="NCBI Taxonomy" id="7740"/>
    <lineage>
        <taxon>Eukaryota</taxon>
        <taxon>Metazoa</taxon>
        <taxon>Chordata</taxon>
        <taxon>Cephalochordata</taxon>
        <taxon>Leptocardii</taxon>
        <taxon>Amphioxiformes</taxon>
        <taxon>Branchiostomatidae</taxon>
        <taxon>Branchiostoma</taxon>
    </lineage>
</organism>
<gene>
    <name evidence="1" type="primary">Hypp6794</name>
    <name evidence="1" type="ORF">BLAG_LOCUS5806</name>
</gene>
<proteinExistence type="predicted"/>
<reference evidence="1" key="1">
    <citation type="submission" date="2022-01" db="EMBL/GenBank/DDBJ databases">
        <authorList>
            <person name="Braso-Vives M."/>
        </authorList>
    </citation>
    <scope>NUCLEOTIDE SEQUENCE</scope>
</reference>
<protein>
    <submittedName>
        <fullName evidence="1">Hypp6794 protein</fullName>
    </submittedName>
</protein>
<evidence type="ECO:0000313" key="2">
    <source>
        <dbReference type="Proteomes" id="UP000838412"/>
    </source>
</evidence>
<evidence type="ECO:0000313" key="1">
    <source>
        <dbReference type="EMBL" id="CAH1242517.1"/>
    </source>
</evidence>
<sequence length="305" mass="34684">MATIHPSPQLADVHEDRRAETQTCQRLLPHQSSLSQVLQESQLATTGRSYLNCVAPVHPRRHRTSYECRSCQIPATSPRNTQKDACKAKRTSLTTGRIVQRLARRRAGAEGDAEYTLLERRQAVGRTVLTPEDAAFLQSTFLQAMSDMDITELFRNILRRKFLNATEENIKTKSDMAARENNRTSGRVTTPYYDELDRFLGTREPTEPGSLHHCPNPQGVGSVQLYDKVQHIWRSRCEAAFENKHSTGIWAKLHEALRKLVKTARSARAKKQVIQRFQFVADFCLKHAAEEGIGEKIREMMMTPA</sequence>